<reference evidence="4 5" key="1">
    <citation type="submission" date="2019-09" db="EMBL/GenBank/DDBJ databases">
        <title>Bird 10,000 Genomes (B10K) Project - Family phase.</title>
        <authorList>
            <person name="Zhang G."/>
        </authorList>
    </citation>
    <scope>NUCLEOTIDE SEQUENCE [LARGE SCALE GENOMIC DNA]</scope>
    <source>
        <strain evidence="4">B10K-DU-012-14</strain>
        <tissue evidence="4">Blood</tissue>
    </source>
</reference>
<feature type="region of interest" description="Disordered" evidence="2">
    <location>
        <begin position="1"/>
        <end position="32"/>
    </location>
</feature>
<organism evidence="4 5">
    <name type="scientific">Pluvianellus socialis</name>
    <name type="common">Magellanic plover</name>
    <dbReference type="NCBI Taxonomy" id="227228"/>
    <lineage>
        <taxon>Eukaryota</taxon>
        <taxon>Metazoa</taxon>
        <taxon>Chordata</taxon>
        <taxon>Craniata</taxon>
        <taxon>Vertebrata</taxon>
        <taxon>Euteleostomi</taxon>
        <taxon>Archelosauria</taxon>
        <taxon>Archosauria</taxon>
        <taxon>Dinosauria</taxon>
        <taxon>Saurischia</taxon>
        <taxon>Theropoda</taxon>
        <taxon>Coelurosauria</taxon>
        <taxon>Aves</taxon>
        <taxon>Neognathae</taxon>
        <taxon>Neoaves</taxon>
        <taxon>Charadriiformes</taxon>
        <taxon>Charadriidae</taxon>
        <taxon>Pluvianellus</taxon>
    </lineage>
</organism>
<dbReference type="GO" id="GO:0005643">
    <property type="term" value="C:nuclear pore"/>
    <property type="evidence" value="ECO:0007669"/>
    <property type="project" value="TreeGrafter"/>
</dbReference>
<evidence type="ECO:0000259" key="3">
    <source>
        <dbReference type="Pfam" id="PF25481"/>
    </source>
</evidence>
<evidence type="ECO:0000313" key="4">
    <source>
        <dbReference type="EMBL" id="NXT59684.1"/>
    </source>
</evidence>
<evidence type="ECO:0000256" key="2">
    <source>
        <dbReference type="SAM" id="MobiDB-lite"/>
    </source>
</evidence>
<feature type="domain" description="Nucleoprotein TPR/MPL1" evidence="3">
    <location>
        <begin position="63"/>
        <end position="144"/>
    </location>
</feature>
<dbReference type="PANTHER" id="PTHR18898">
    <property type="entry name" value="NUCLEOPROTEIN TPR-RELATED"/>
    <property type="match status" value="1"/>
</dbReference>
<comment type="caution">
    <text evidence="4">The sequence shown here is derived from an EMBL/GenBank/DDBJ whole genome shotgun (WGS) entry which is preliminary data.</text>
</comment>
<protein>
    <submittedName>
        <fullName evidence="4">TPR protein</fullName>
    </submittedName>
</protein>
<dbReference type="GO" id="GO:0017056">
    <property type="term" value="F:structural constituent of nuclear pore"/>
    <property type="evidence" value="ECO:0007669"/>
    <property type="project" value="TreeGrafter"/>
</dbReference>
<keyword evidence="5" id="KW-1185">Reference proteome</keyword>
<dbReference type="Proteomes" id="UP000519225">
    <property type="component" value="Unassembled WGS sequence"/>
</dbReference>
<accession>A0A7L3DTT5</accession>
<dbReference type="AlphaFoldDB" id="A0A7L3DTT5"/>
<dbReference type="GO" id="GO:1901673">
    <property type="term" value="P:regulation of mitotic spindle assembly"/>
    <property type="evidence" value="ECO:0007669"/>
    <property type="project" value="TreeGrafter"/>
</dbReference>
<evidence type="ECO:0000313" key="5">
    <source>
        <dbReference type="Proteomes" id="UP000519225"/>
    </source>
</evidence>
<dbReference type="PANTHER" id="PTHR18898:SF2">
    <property type="entry name" value="NUCLEOPROTEIN TPR"/>
    <property type="match status" value="1"/>
</dbReference>
<dbReference type="EMBL" id="VZTS01052766">
    <property type="protein sequence ID" value="NXT59684.1"/>
    <property type="molecule type" value="Genomic_DNA"/>
</dbReference>
<proteinExistence type="predicted"/>
<feature type="non-terminal residue" evidence="4">
    <location>
        <position position="277"/>
    </location>
</feature>
<name>A0A7L3DTT5_PLUSO</name>
<feature type="coiled-coil region" evidence="1">
    <location>
        <begin position="200"/>
        <end position="245"/>
    </location>
</feature>
<keyword evidence="1" id="KW-0175">Coiled coil</keyword>
<feature type="non-terminal residue" evidence="4">
    <location>
        <position position="1"/>
    </location>
</feature>
<dbReference type="InterPro" id="IPR057577">
    <property type="entry name" value="Nucleoprot-TPR/MLP1_dom"/>
</dbReference>
<sequence length="277" mass="32162">QSHLSREKEELEAEKRDLVRTSERRSQEVEHLNEDVKRLNEKLTEANTEKVKLQLKLDELQTSDVSVKYREKRLEQEKELLQNQNTWLNTELKAKTDELLHTAREKGNEILELKCNLENKKEEVVSRMEEQVNSLKQSNENLQKHVEDLLNKLKEAKEQQASMEERFHNELNAHMKLSNLYKKKINHNTTNCLFDLFLANKAAQEHLTEVEESKAVMEKELREKISKLEKELENANDLLSATKRKGAILSEEELAAMSPTAAAVAKVVKPGMKLTEV</sequence>
<gene>
    <name evidence="4" type="primary">Tpr_1</name>
    <name evidence="4" type="ORF">PLUSOC_R14465</name>
</gene>
<dbReference type="GO" id="GO:0006406">
    <property type="term" value="P:mRNA export from nucleus"/>
    <property type="evidence" value="ECO:0007669"/>
    <property type="project" value="TreeGrafter"/>
</dbReference>
<dbReference type="Pfam" id="PF25481">
    <property type="entry name" value="Nucleoprot-TPR"/>
    <property type="match status" value="1"/>
</dbReference>
<evidence type="ECO:0000256" key="1">
    <source>
        <dbReference type="SAM" id="Coils"/>
    </source>
</evidence>